<feature type="binding site" evidence="10">
    <location>
        <position position="121"/>
    </location>
    <ligand>
        <name>L-histidine</name>
        <dbReference type="ChEBI" id="CHEBI:57595"/>
    </ligand>
</feature>
<dbReference type="Proteomes" id="UP000182945">
    <property type="component" value="Chromosome"/>
</dbReference>
<evidence type="ECO:0000256" key="5">
    <source>
        <dbReference type="ARBA" id="ARBA00022490"/>
    </source>
</evidence>
<dbReference type="PANTHER" id="PTHR43707">
    <property type="entry name" value="HISTIDYL-TRNA SYNTHETASE"/>
    <property type="match status" value="1"/>
</dbReference>
<reference evidence="12 13" key="1">
    <citation type="submission" date="2016-11" db="EMBL/GenBank/DDBJ databases">
        <title>Complete genome sequencing of Virgibacillus halodenitrificans PDB-F2.</title>
        <authorList>
            <person name="Sun Z."/>
            <person name="Zhou Y."/>
            <person name="Li H."/>
        </authorList>
    </citation>
    <scope>NUCLEOTIDE SEQUENCE [LARGE SCALE GENOMIC DNA]</scope>
    <source>
        <strain evidence="12 13">PDB-F2</strain>
    </source>
</reference>
<dbReference type="CDD" id="cd00773">
    <property type="entry name" value="HisRS-like_core"/>
    <property type="match status" value="1"/>
</dbReference>
<feature type="domain" description="Class II Histidinyl-tRNA synthetase (HisRS)-like catalytic core" evidence="11">
    <location>
        <begin position="18"/>
        <end position="315"/>
    </location>
</feature>
<evidence type="ECO:0000256" key="9">
    <source>
        <dbReference type="HAMAP-Rule" id="MF_00125"/>
    </source>
</evidence>
<dbReference type="Pfam" id="PF13393">
    <property type="entry name" value="tRNA-synt_His"/>
    <property type="match status" value="1"/>
</dbReference>
<evidence type="ECO:0000256" key="10">
    <source>
        <dbReference type="PIRSR" id="PIRSR001549-1"/>
    </source>
</evidence>
<evidence type="ECO:0000256" key="2">
    <source>
        <dbReference type="ARBA" id="ARBA00004667"/>
    </source>
</evidence>
<evidence type="ECO:0000256" key="4">
    <source>
        <dbReference type="ARBA" id="ARBA00020397"/>
    </source>
</evidence>
<proteinExistence type="inferred from homology"/>
<dbReference type="GO" id="GO:0016757">
    <property type="term" value="F:glycosyltransferase activity"/>
    <property type="evidence" value="ECO:0007669"/>
    <property type="project" value="UniProtKB-KW"/>
</dbReference>
<evidence type="ECO:0000313" key="12">
    <source>
        <dbReference type="EMBL" id="APC47035.1"/>
    </source>
</evidence>
<dbReference type="EMBL" id="CP017962">
    <property type="protein sequence ID" value="APC47035.1"/>
    <property type="molecule type" value="Genomic_DNA"/>
</dbReference>
<dbReference type="NCBIfam" id="TIGR00443">
    <property type="entry name" value="hisZ_biosyn_reg"/>
    <property type="match status" value="1"/>
</dbReference>
<dbReference type="PIRSF" id="PIRSF001549">
    <property type="entry name" value="His-tRNA_synth"/>
    <property type="match status" value="1"/>
</dbReference>
<dbReference type="InterPro" id="IPR004517">
    <property type="entry name" value="HisZ"/>
</dbReference>
<feature type="binding site" evidence="10">
    <location>
        <begin position="271"/>
        <end position="272"/>
    </location>
    <ligand>
        <name>L-histidine</name>
        <dbReference type="ChEBI" id="CHEBI:57595"/>
    </ligand>
</feature>
<keyword evidence="6 9" id="KW-0028">Amino-acid biosynthesis</keyword>
<evidence type="ECO:0000259" key="11">
    <source>
        <dbReference type="Pfam" id="PF13393"/>
    </source>
</evidence>
<evidence type="ECO:0000256" key="8">
    <source>
        <dbReference type="ARBA" id="ARBA00025246"/>
    </source>
</evidence>
<accession>A0AAC9NJQ0</accession>
<sequence>MKSYVYPASVRNSMEDFLVREELVTKLKNRFTTYGYNQVRTPAFEDYDMYSLVSGTVKTDDMIKVIDSTGQVLVLRPDVTTPIARMAALEENTVGGNLRYFYVLDVFRQANDESRQKEHTQAGVECLGENPPEVDAEVIMLAIHTLKDLKFPNFKIEIGHAGYFKELMEQAAFSKQETEQLQTLIQSKNLAEIEPFLNRFSLNEEIKRAIMAIPLLHGDPNQIMKQAKKYVINEDMQATLENLSEVIKLLDMYGARESVSLNLGLINHMNYYTGVIFQGFIDKVGKPILMGGRYDHLGEQFGKTLPAIGFAFHFDLLLQAYEQNKLDATNMEEDVFQLYYDDNHQENALSAACILRNKGYRILTFPLSKWKNDHQPTSKIIMMTIEKKQAQTKAGEFEFKNIDELISFLSSGKAGV</sequence>
<evidence type="ECO:0000256" key="7">
    <source>
        <dbReference type="ARBA" id="ARBA00023102"/>
    </source>
</evidence>
<dbReference type="InterPro" id="IPR041715">
    <property type="entry name" value="HisRS-like_core"/>
</dbReference>
<dbReference type="GO" id="GO:0006427">
    <property type="term" value="P:histidyl-tRNA aminoacylation"/>
    <property type="evidence" value="ECO:0007669"/>
    <property type="project" value="TreeGrafter"/>
</dbReference>
<feature type="binding site" evidence="10">
    <location>
        <begin position="78"/>
        <end position="80"/>
    </location>
    <ligand>
        <name>L-histidine</name>
        <dbReference type="ChEBI" id="CHEBI:57595"/>
    </ligand>
</feature>
<dbReference type="GO" id="GO:0000105">
    <property type="term" value="P:L-histidine biosynthetic process"/>
    <property type="evidence" value="ECO:0007669"/>
    <property type="project" value="UniProtKB-UniRule"/>
</dbReference>
<keyword evidence="12" id="KW-0328">Glycosyltransferase</keyword>
<dbReference type="GO" id="GO:0004821">
    <property type="term" value="F:histidine-tRNA ligase activity"/>
    <property type="evidence" value="ECO:0007669"/>
    <property type="project" value="TreeGrafter"/>
</dbReference>
<dbReference type="KEGG" id="vhl:BME96_01975"/>
<dbReference type="AlphaFoldDB" id="A0AAC9NJQ0"/>
<dbReference type="Gene3D" id="3.30.930.10">
    <property type="entry name" value="Bira Bifunctional Protein, Domain 2"/>
    <property type="match status" value="1"/>
</dbReference>
<evidence type="ECO:0000313" key="13">
    <source>
        <dbReference type="Proteomes" id="UP000182945"/>
    </source>
</evidence>
<dbReference type="PANTHER" id="PTHR43707:SF6">
    <property type="entry name" value="ATP PHOSPHORIBOSYLTRANSFERASE REGULATORY SUBUNIT"/>
    <property type="match status" value="1"/>
</dbReference>
<comment type="similarity">
    <text evidence="3 9">Belongs to the class-II aminoacyl-tRNA synthetase family. HisZ subfamily.</text>
</comment>
<evidence type="ECO:0000256" key="1">
    <source>
        <dbReference type="ARBA" id="ARBA00004496"/>
    </source>
</evidence>
<comment type="subcellular location">
    <subcellularLocation>
        <location evidence="1 9">Cytoplasm</location>
    </subcellularLocation>
</comment>
<keyword evidence="5 9" id="KW-0963">Cytoplasm</keyword>
<feature type="binding site" evidence="10">
    <location>
        <position position="125"/>
    </location>
    <ligand>
        <name>L-histidine</name>
        <dbReference type="ChEBI" id="CHEBI:57595"/>
    </ligand>
</feature>
<dbReference type="HAMAP" id="MF_00125">
    <property type="entry name" value="HisZ"/>
    <property type="match status" value="1"/>
</dbReference>
<evidence type="ECO:0000256" key="6">
    <source>
        <dbReference type="ARBA" id="ARBA00022605"/>
    </source>
</evidence>
<comment type="subunit">
    <text evidence="9">Heteromultimer composed of HisG and HisZ subunits.</text>
</comment>
<comment type="function">
    <text evidence="8 9">Required for the first step of histidine biosynthesis. May allow the feedback regulation of ATP phosphoribosyltransferase activity by histidine.</text>
</comment>
<organism evidence="12 13">
    <name type="scientific">Virgibacillus halodenitrificans</name>
    <name type="common">Bacillus halodenitrificans</name>
    <dbReference type="NCBI Taxonomy" id="1482"/>
    <lineage>
        <taxon>Bacteria</taxon>
        <taxon>Bacillati</taxon>
        <taxon>Bacillota</taxon>
        <taxon>Bacilli</taxon>
        <taxon>Bacillales</taxon>
        <taxon>Bacillaceae</taxon>
        <taxon>Virgibacillus</taxon>
    </lineage>
</organism>
<dbReference type="InterPro" id="IPR004516">
    <property type="entry name" value="HisRS/HisZ"/>
</dbReference>
<dbReference type="SUPFAM" id="SSF55681">
    <property type="entry name" value="Class II aaRS and biotin synthetases"/>
    <property type="match status" value="1"/>
</dbReference>
<dbReference type="RefSeq" id="WP_071648143.1">
    <property type="nucleotide sequence ID" value="NZ_CP017962.1"/>
</dbReference>
<dbReference type="GO" id="GO:0140096">
    <property type="term" value="F:catalytic activity, acting on a protein"/>
    <property type="evidence" value="ECO:0007669"/>
    <property type="project" value="UniProtKB-ARBA"/>
</dbReference>
<comment type="miscellaneous">
    <text evidence="9">This function is generally fulfilled by the C-terminal part of HisG, which is missing in some bacteria such as this one.</text>
</comment>
<feature type="binding site" evidence="10">
    <location>
        <position position="108"/>
    </location>
    <ligand>
        <name>L-histidine</name>
        <dbReference type="ChEBI" id="CHEBI:57595"/>
    </ligand>
</feature>
<keyword evidence="7 9" id="KW-0368">Histidine biosynthesis</keyword>
<keyword evidence="12" id="KW-0808">Transferase</keyword>
<name>A0AAC9NJQ0_VIRHA</name>
<dbReference type="GeneID" id="71513147"/>
<protein>
    <recommendedName>
        <fullName evidence="4 9">ATP phosphoribosyltransferase regulatory subunit</fullName>
    </recommendedName>
</protein>
<gene>
    <name evidence="9" type="primary">hisZ</name>
    <name evidence="12" type="ORF">BME96_01975</name>
</gene>
<dbReference type="GO" id="GO:0005737">
    <property type="term" value="C:cytoplasm"/>
    <property type="evidence" value="ECO:0007669"/>
    <property type="project" value="UniProtKB-SubCell"/>
</dbReference>
<dbReference type="InterPro" id="IPR045864">
    <property type="entry name" value="aa-tRNA-synth_II/BPL/LPL"/>
</dbReference>
<comment type="pathway">
    <text evidence="2 9">Amino-acid biosynthesis; L-histidine biosynthesis; L-histidine from 5-phospho-alpha-D-ribose 1-diphosphate: step 1/9.</text>
</comment>
<evidence type="ECO:0000256" key="3">
    <source>
        <dbReference type="ARBA" id="ARBA00005539"/>
    </source>
</evidence>